<keyword evidence="1" id="KW-0418">Kinase</keyword>
<keyword evidence="2" id="KW-1185">Reference proteome</keyword>
<keyword evidence="1" id="KW-0808">Transferase</keyword>
<dbReference type="EMBL" id="FOSG01000031">
    <property type="protein sequence ID" value="SFL89381.1"/>
    <property type="molecule type" value="Genomic_DNA"/>
</dbReference>
<reference evidence="2" key="1">
    <citation type="submission" date="2016-10" db="EMBL/GenBank/DDBJ databases">
        <authorList>
            <person name="Varghese N."/>
            <person name="Submissions S."/>
        </authorList>
    </citation>
    <scope>NUCLEOTIDE SEQUENCE [LARGE SCALE GENOMIC DNA]</scope>
    <source>
        <strain evidence="2">PL19</strain>
    </source>
</reference>
<name>A0A1I4LEN8_9ACTN</name>
<gene>
    <name evidence="1" type="ORF">SAMN05192584_13118</name>
</gene>
<dbReference type="AlphaFoldDB" id="A0A1I4LEN8"/>
<protein>
    <submittedName>
        <fullName evidence="1">Homoserine kinase type II</fullName>
    </submittedName>
</protein>
<sequence length="49" mass="5759">MEIEQAALIIAFHCYYRHNVRFPDPARSTYHTEMIKFVDSVESAATRLE</sequence>
<dbReference type="RefSeq" id="WP_158239007.1">
    <property type="nucleotide sequence ID" value="NZ_FOSG01000031.1"/>
</dbReference>
<dbReference type="GO" id="GO:0016301">
    <property type="term" value="F:kinase activity"/>
    <property type="evidence" value="ECO:0007669"/>
    <property type="project" value="UniProtKB-KW"/>
</dbReference>
<accession>A0A1I4LEN8</accession>
<organism evidence="1 2">
    <name type="scientific">Streptomyces pini</name>
    <dbReference type="NCBI Taxonomy" id="1520580"/>
    <lineage>
        <taxon>Bacteria</taxon>
        <taxon>Bacillati</taxon>
        <taxon>Actinomycetota</taxon>
        <taxon>Actinomycetes</taxon>
        <taxon>Kitasatosporales</taxon>
        <taxon>Streptomycetaceae</taxon>
        <taxon>Streptomyces</taxon>
    </lineage>
</organism>
<evidence type="ECO:0000313" key="1">
    <source>
        <dbReference type="EMBL" id="SFL89381.1"/>
    </source>
</evidence>
<dbReference type="Proteomes" id="UP000198928">
    <property type="component" value="Unassembled WGS sequence"/>
</dbReference>
<proteinExistence type="predicted"/>
<evidence type="ECO:0000313" key="2">
    <source>
        <dbReference type="Proteomes" id="UP000198928"/>
    </source>
</evidence>